<feature type="active site" evidence="3">
    <location>
        <position position="261"/>
    </location>
</feature>
<comment type="similarity">
    <text evidence="1 4">Belongs to the aldehyde dehydrogenase family.</text>
</comment>
<dbReference type="SUPFAM" id="SSF53720">
    <property type="entry name" value="ALDH-like"/>
    <property type="match status" value="1"/>
</dbReference>
<keyword evidence="7" id="KW-1185">Reference proteome</keyword>
<sequence length="495" mass="52332">MAERSGRHHEQDVELQQLWMGGHWEASSGDRVADVVNPAGLGTLARAQLASPDDMRKAVALARASFDSGIWRDQEPSQRAAVLRDAADRLEKRLPELARLLTSELGCPLWFAEKAHVPNPIRHLRYYADLVDGRSFDDYRSDGVNTSIVVDEPVGVVGAITPWNGPLSSPTLKVAPALAAGCSIVVKPSSETPLTVMALGEALAEAGLPPGVLSILPAGRDAGEVLLRHPDVDKIAFTGSTETGVMIMKACAERMARVTLELGGKSAAVVLPDADVDAFVAALLPMSFSVCGQLCISQARVLVPRSLESDVRDALAAAIAALAVGDPMDPDTYVGPLVSEKQRERVEGYLELALAEGASIATGGGRPGSAGEGWYVEPTLLTDVTNSMRVAQEEIFGPVVALLAYDDVDEAVRLANDSPYGLSGSVWSVDRDAAVSVARRIRTGMVSINGAPQAYGTPFGGYKQSGIGREMGPEGLQSYVEKKSIALGQFRPGEG</sequence>
<evidence type="ECO:0000256" key="2">
    <source>
        <dbReference type="ARBA" id="ARBA00023002"/>
    </source>
</evidence>
<dbReference type="Gene3D" id="3.40.605.10">
    <property type="entry name" value="Aldehyde Dehydrogenase, Chain A, domain 1"/>
    <property type="match status" value="1"/>
</dbReference>
<dbReference type="Pfam" id="PF00171">
    <property type="entry name" value="Aldedh"/>
    <property type="match status" value="1"/>
</dbReference>
<dbReference type="InterPro" id="IPR029510">
    <property type="entry name" value="Ald_DH_CS_GLU"/>
</dbReference>
<dbReference type="InterPro" id="IPR016162">
    <property type="entry name" value="Ald_DH_N"/>
</dbReference>
<dbReference type="InterPro" id="IPR015590">
    <property type="entry name" value="Aldehyde_DH_dom"/>
</dbReference>
<dbReference type="PANTHER" id="PTHR42804:SF1">
    <property type="entry name" value="ALDEHYDE DEHYDROGENASE-RELATED"/>
    <property type="match status" value="1"/>
</dbReference>
<feature type="domain" description="Aldehyde dehydrogenase" evidence="5">
    <location>
        <begin position="24"/>
        <end position="485"/>
    </location>
</feature>
<dbReference type="InterPro" id="IPR016161">
    <property type="entry name" value="Ald_DH/histidinol_DH"/>
</dbReference>
<name>A0ABW0ZJM0_9ACTN</name>
<protein>
    <submittedName>
        <fullName evidence="6">Aldehyde dehydrogenase</fullName>
    </submittedName>
</protein>
<gene>
    <name evidence="6" type="ORF">ACFPQB_20025</name>
</gene>
<evidence type="ECO:0000259" key="5">
    <source>
        <dbReference type="Pfam" id="PF00171"/>
    </source>
</evidence>
<accession>A0ABW0ZJM0</accession>
<dbReference type="RefSeq" id="WP_136435349.1">
    <property type="nucleotide sequence ID" value="NZ_JBHSNS010000013.1"/>
</dbReference>
<evidence type="ECO:0000256" key="1">
    <source>
        <dbReference type="ARBA" id="ARBA00009986"/>
    </source>
</evidence>
<comment type="caution">
    <text evidence="6">The sequence shown here is derived from an EMBL/GenBank/DDBJ whole genome shotgun (WGS) entry which is preliminary data.</text>
</comment>
<keyword evidence="2 4" id="KW-0560">Oxidoreductase</keyword>
<dbReference type="PROSITE" id="PS00687">
    <property type="entry name" value="ALDEHYDE_DEHYDR_GLU"/>
    <property type="match status" value="1"/>
</dbReference>
<dbReference type="EMBL" id="JBHSNS010000013">
    <property type="protein sequence ID" value="MFC5731210.1"/>
    <property type="molecule type" value="Genomic_DNA"/>
</dbReference>
<dbReference type="InterPro" id="IPR016163">
    <property type="entry name" value="Ald_DH_C"/>
</dbReference>
<proteinExistence type="inferred from homology"/>
<evidence type="ECO:0000313" key="7">
    <source>
        <dbReference type="Proteomes" id="UP001596072"/>
    </source>
</evidence>
<organism evidence="6 7">
    <name type="scientific">Nocardioides vastitatis</name>
    <dbReference type="NCBI Taxonomy" id="2568655"/>
    <lineage>
        <taxon>Bacteria</taxon>
        <taxon>Bacillati</taxon>
        <taxon>Actinomycetota</taxon>
        <taxon>Actinomycetes</taxon>
        <taxon>Propionibacteriales</taxon>
        <taxon>Nocardioidaceae</taxon>
        <taxon>Nocardioides</taxon>
    </lineage>
</organism>
<dbReference type="Proteomes" id="UP001596072">
    <property type="component" value="Unassembled WGS sequence"/>
</dbReference>
<dbReference type="PANTHER" id="PTHR42804">
    <property type="entry name" value="ALDEHYDE DEHYDROGENASE"/>
    <property type="match status" value="1"/>
</dbReference>
<reference evidence="7" key="1">
    <citation type="journal article" date="2019" name="Int. J. Syst. Evol. Microbiol.">
        <title>The Global Catalogue of Microorganisms (GCM) 10K type strain sequencing project: providing services to taxonomists for standard genome sequencing and annotation.</title>
        <authorList>
            <consortium name="The Broad Institute Genomics Platform"/>
            <consortium name="The Broad Institute Genome Sequencing Center for Infectious Disease"/>
            <person name="Wu L."/>
            <person name="Ma J."/>
        </authorList>
    </citation>
    <scope>NUCLEOTIDE SEQUENCE [LARGE SCALE GENOMIC DNA]</scope>
    <source>
        <strain evidence="7">YIM 94188</strain>
    </source>
</reference>
<dbReference type="CDD" id="cd07139">
    <property type="entry name" value="ALDH_AldA-Rv0768"/>
    <property type="match status" value="1"/>
</dbReference>
<evidence type="ECO:0000313" key="6">
    <source>
        <dbReference type="EMBL" id="MFC5731210.1"/>
    </source>
</evidence>
<dbReference type="Gene3D" id="3.40.309.10">
    <property type="entry name" value="Aldehyde Dehydrogenase, Chain A, domain 2"/>
    <property type="match status" value="1"/>
</dbReference>
<evidence type="ECO:0000256" key="4">
    <source>
        <dbReference type="RuleBase" id="RU003345"/>
    </source>
</evidence>
<evidence type="ECO:0000256" key="3">
    <source>
        <dbReference type="PROSITE-ProRule" id="PRU10007"/>
    </source>
</evidence>